<protein>
    <submittedName>
        <fullName evidence="4">Glycoside hydrolase family 25</fullName>
    </submittedName>
</protein>
<keyword evidence="3" id="KW-0326">Glycosidase</keyword>
<dbReference type="PANTHER" id="PTHR34135">
    <property type="entry name" value="LYSOZYME"/>
    <property type="match status" value="1"/>
</dbReference>
<sequence length="241" mass="27859">MNLIIIAAAIVVMAVMALVARDFYFFITGNDVTEETPYPVKGVDVSSYQLEIDWQGLEEEGYSFAFIKATEGSSLVDERFEYNWEEASNTGMKIGAYHFLSYDTSGRSQAENYIETVDKKWGMLPPVVDVEFYGDYTEVHPGKKRLRRILDTVLQELEAHYGMRPIIYTNTSIYDEYISGRYDDYDIWISAHDIPESLNDGREWTFCQYTFYGKSENVAGGEKYVDLNVFNGSSWEFRKYD</sequence>
<comment type="similarity">
    <text evidence="1">Belongs to the glycosyl hydrolase 25 family.</text>
</comment>
<name>A0A9D1N5V5_9FIRM</name>
<reference evidence="4" key="1">
    <citation type="submission" date="2020-10" db="EMBL/GenBank/DDBJ databases">
        <authorList>
            <person name="Gilroy R."/>
        </authorList>
    </citation>
    <scope>NUCLEOTIDE SEQUENCE</scope>
    <source>
        <strain evidence="4">ChiSjej4B22-8349</strain>
    </source>
</reference>
<dbReference type="GO" id="GO:0003796">
    <property type="term" value="F:lysozyme activity"/>
    <property type="evidence" value="ECO:0007669"/>
    <property type="project" value="InterPro"/>
</dbReference>
<dbReference type="InterPro" id="IPR018077">
    <property type="entry name" value="Glyco_hydro_fam25_subgr"/>
</dbReference>
<keyword evidence="2 4" id="KW-0378">Hydrolase</keyword>
<dbReference type="SUPFAM" id="SSF51445">
    <property type="entry name" value="(Trans)glycosidases"/>
    <property type="match status" value="1"/>
</dbReference>
<reference evidence="4" key="2">
    <citation type="journal article" date="2021" name="PeerJ">
        <title>Extensive microbial diversity within the chicken gut microbiome revealed by metagenomics and culture.</title>
        <authorList>
            <person name="Gilroy R."/>
            <person name="Ravi A."/>
            <person name="Getino M."/>
            <person name="Pursley I."/>
            <person name="Horton D.L."/>
            <person name="Alikhan N.F."/>
            <person name="Baker D."/>
            <person name="Gharbi K."/>
            <person name="Hall N."/>
            <person name="Watson M."/>
            <person name="Adriaenssens E.M."/>
            <person name="Foster-Nyarko E."/>
            <person name="Jarju S."/>
            <person name="Secka A."/>
            <person name="Antonio M."/>
            <person name="Oren A."/>
            <person name="Chaudhuri R.R."/>
            <person name="La Ragione R."/>
            <person name="Hildebrand F."/>
            <person name="Pallen M.J."/>
        </authorList>
    </citation>
    <scope>NUCLEOTIDE SEQUENCE</scope>
    <source>
        <strain evidence="4">ChiSjej4B22-8349</strain>
    </source>
</reference>
<evidence type="ECO:0000256" key="2">
    <source>
        <dbReference type="ARBA" id="ARBA00022801"/>
    </source>
</evidence>
<evidence type="ECO:0000313" key="4">
    <source>
        <dbReference type="EMBL" id="HIU95702.1"/>
    </source>
</evidence>
<evidence type="ECO:0000313" key="5">
    <source>
        <dbReference type="Proteomes" id="UP000824130"/>
    </source>
</evidence>
<dbReference type="GO" id="GO:0009253">
    <property type="term" value="P:peptidoglycan catabolic process"/>
    <property type="evidence" value="ECO:0007669"/>
    <property type="project" value="InterPro"/>
</dbReference>
<gene>
    <name evidence="4" type="ORF">IAD25_03210</name>
</gene>
<dbReference type="SMART" id="SM00641">
    <property type="entry name" value="Glyco_25"/>
    <property type="match status" value="1"/>
</dbReference>
<comment type="caution">
    <text evidence="4">The sequence shown here is derived from an EMBL/GenBank/DDBJ whole genome shotgun (WGS) entry which is preliminary data.</text>
</comment>
<dbReference type="EMBL" id="DVOB01000070">
    <property type="protein sequence ID" value="HIU95702.1"/>
    <property type="molecule type" value="Genomic_DNA"/>
</dbReference>
<dbReference type="GO" id="GO:0016998">
    <property type="term" value="P:cell wall macromolecule catabolic process"/>
    <property type="evidence" value="ECO:0007669"/>
    <property type="project" value="InterPro"/>
</dbReference>
<evidence type="ECO:0000256" key="1">
    <source>
        <dbReference type="ARBA" id="ARBA00010646"/>
    </source>
</evidence>
<dbReference type="AlphaFoldDB" id="A0A9D1N5V5"/>
<dbReference type="Proteomes" id="UP000824130">
    <property type="component" value="Unassembled WGS sequence"/>
</dbReference>
<dbReference type="Gene3D" id="3.20.20.80">
    <property type="entry name" value="Glycosidases"/>
    <property type="match status" value="1"/>
</dbReference>
<dbReference type="InterPro" id="IPR017853">
    <property type="entry name" value="GH"/>
</dbReference>
<dbReference type="GO" id="GO:0016052">
    <property type="term" value="P:carbohydrate catabolic process"/>
    <property type="evidence" value="ECO:0007669"/>
    <property type="project" value="TreeGrafter"/>
</dbReference>
<organism evidence="4 5">
    <name type="scientific">Candidatus Allocopromorpha excrementipullorum</name>
    <dbReference type="NCBI Taxonomy" id="2840743"/>
    <lineage>
        <taxon>Bacteria</taxon>
        <taxon>Bacillati</taxon>
        <taxon>Bacillota</taxon>
        <taxon>Clostridia</taxon>
        <taxon>Eubacteriales</taxon>
        <taxon>Eubacteriaceae</taxon>
        <taxon>Eubacteriaceae incertae sedis</taxon>
        <taxon>Candidatus Allocopromorpha</taxon>
    </lineage>
</organism>
<dbReference type="PROSITE" id="PS51904">
    <property type="entry name" value="GLYCOSYL_HYDROL_F25_2"/>
    <property type="match status" value="1"/>
</dbReference>
<evidence type="ECO:0000256" key="3">
    <source>
        <dbReference type="ARBA" id="ARBA00023295"/>
    </source>
</evidence>
<proteinExistence type="inferred from homology"/>
<dbReference type="Pfam" id="PF01183">
    <property type="entry name" value="Glyco_hydro_25"/>
    <property type="match status" value="1"/>
</dbReference>
<accession>A0A9D1N5V5</accession>
<dbReference type="InterPro" id="IPR002053">
    <property type="entry name" value="Glyco_hydro_25"/>
</dbReference>
<dbReference type="PANTHER" id="PTHR34135:SF2">
    <property type="entry name" value="LYSOZYME"/>
    <property type="match status" value="1"/>
</dbReference>